<feature type="coiled-coil region" evidence="1">
    <location>
        <begin position="321"/>
        <end position="355"/>
    </location>
</feature>
<proteinExistence type="predicted"/>
<evidence type="ECO:0000313" key="4">
    <source>
        <dbReference type="Proteomes" id="UP000203794"/>
    </source>
</evidence>
<sequence>MSMQAKFQHAGVAGSGMILIEHRGETLEFNGGVYGQAFKKGTYEPFQQINKYWSRIDLELQDKIFDLYRQAKNIFNETFNVNPLILQLRPIVNEIINLHDTEEFERWTRYHGGIWIPEDLDVEYKFTHEKPGSREQTYLVADYWELVFMVIKLRSIAPIWGEFAEITKKESGPTFRDLNTYFTISKTSIEESPAMQRLNHYVAKNVKQDDINIRSSIDGIGSDVFQTNLVANILVRFLVIASFTRHPSDTHLVQIIHKTLRNRLSQNDSHQNAILEKINPNEDDSSEDSSSRAEKYKNKPLVPPGEFTAIEKWTEYYREIAARLLLQNELSEEQVAELEKAMDSAEAMSTNVLEECQIRMIQWVINPIVSPRALWDINKSSILRLAGVAQFVLWNTDFKDLAGIPTARSMNAEGYGSYSQESRAHITKDKIDKLNELYPYYRRHPTKKAVKPNNDAVNEIMELAQALSDHTWFLNLPEEQIAAQRGSAVNKTFRVGYDIRNRLADYAIYVQGRNEQFISLYTF</sequence>
<accession>A0A0A8JBG6</accession>
<evidence type="ECO:0000256" key="2">
    <source>
        <dbReference type="SAM" id="MobiDB-lite"/>
    </source>
</evidence>
<keyword evidence="1" id="KW-0175">Coiled coil</keyword>
<protein>
    <submittedName>
        <fullName evidence="3">Uncharacterized protein</fullName>
    </submittedName>
</protein>
<feature type="region of interest" description="Disordered" evidence="2">
    <location>
        <begin position="273"/>
        <end position="298"/>
    </location>
</feature>
<dbReference type="EMBL" id="AP014693">
    <property type="protein sequence ID" value="BAQ02741.2"/>
    <property type="molecule type" value="Genomic_DNA"/>
</dbReference>
<name>A0A0A8JBG6_9CAUD</name>
<reference evidence="3 4" key="1">
    <citation type="submission" date="2014-12" db="EMBL/GenBank/DDBJ databases">
        <title>Genome analysis of a novel jumbo phage RSL2 infecting the phytopathogen Ralstonia solanacearum.</title>
        <authorList>
            <person name="Kawasaki T."/>
            <person name="Fujie M."/>
            <person name="Chatchawankanphanich O."/>
            <person name="Ogata H."/>
            <person name="Yamada T."/>
        </authorList>
    </citation>
    <scope>NUCLEOTIDE SEQUENCE [LARGE SCALE GENOMIC DNA]</scope>
    <source>
        <strain evidence="3 4">RSL2</strain>
    </source>
</reference>
<dbReference type="Proteomes" id="UP000203794">
    <property type="component" value="Segment"/>
</dbReference>
<evidence type="ECO:0000313" key="3">
    <source>
        <dbReference type="EMBL" id="BAQ02741.2"/>
    </source>
</evidence>
<keyword evidence="4" id="KW-1185">Reference proteome</keyword>
<organism evidence="3 4">
    <name type="scientific">Ralstonia phage RSL2</name>
    <dbReference type="NCBI Taxonomy" id="1585840"/>
    <lineage>
        <taxon>Viruses</taxon>
        <taxon>Duplodnaviria</taxon>
        <taxon>Heunggongvirae</taxon>
        <taxon>Uroviricota</taxon>
        <taxon>Caudoviricetes</taxon>
        <taxon>Chimalliviridae</taxon>
        <taxon>Chiangmaivirus</taxon>
        <taxon>Chiangmaivirus RSL2</taxon>
    </lineage>
</organism>
<evidence type="ECO:0000256" key="1">
    <source>
        <dbReference type="SAM" id="Coils"/>
    </source>
</evidence>